<dbReference type="EMBL" id="CAJPEX010000619">
    <property type="protein sequence ID" value="CAG0916561.1"/>
    <property type="molecule type" value="Genomic_DNA"/>
</dbReference>
<evidence type="ECO:0000313" key="3">
    <source>
        <dbReference type="Proteomes" id="UP000678499"/>
    </source>
</evidence>
<feature type="region of interest" description="Disordered" evidence="1">
    <location>
        <begin position="1"/>
        <end position="40"/>
    </location>
</feature>
<gene>
    <name evidence="2" type="ORF">NMOB1V02_LOCUS4174</name>
</gene>
<keyword evidence="3" id="KW-1185">Reference proteome</keyword>
<evidence type="ECO:0000313" key="2">
    <source>
        <dbReference type="EMBL" id="CAD7276409.1"/>
    </source>
</evidence>
<feature type="compositionally biased region" description="Basic and acidic residues" evidence="1">
    <location>
        <begin position="71"/>
        <end position="83"/>
    </location>
</feature>
<evidence type="ECO:0000256" key="1">
    <source>
        <dbReference type="SAM" id="MobiDB-lite"/>
    </source>
</evidence>
<dbReference type="EMBL" id="OA882656">
    <property type="protein sequence ID" value="CAD7276409.1"/>
    <property type="molecule type" value="Genomic_DNA"/>
</dbReference>
<dbReference type="Proteomes" id="UP000678499">
    <property type="component" value="Unassembled WGS sequence"/>
</dbReference>
<feature type="compositionally biased region" description="Basic and acidic residues" evidence="1">
    <location>
        <begin position="94"/>
        <end position="103"/>
    </location>
</feature>
<accession>A0A7R9GBI7</accession>
<protein>
    <submittedName>
        <fullName evidence="2">Uncharacterized protein</fullName>
    </submittedName>
</protein>
<proteinExistence type="predicted"/>
<sequence length="103" mass="11857">MVQEMFRNLQNQFREPAHTGLEPSRDTESPSTTTTAYHRDTLHRVSTAAGKQRIVECIKLNLLVLRPLNSRDAKKIQRSKHDALGANSQLRQPNEQHRSLWPC</sequence>
<name>A0A7R9GBI7_9CRUS</name>
<dbReference type="AlphaFoldDB" id="A0A7R9GBI7"/>
<organism evidence="2">
    <name type="scientific">Notodromas monacha</name>
    <dbReference type="NCBI Taxonomy" id="399045"/>
    <lineage>
        <taxon>Eukaryota</taxon>
        <taxon>Metazoa</taxon>
        <taxon>Ecdysozoa</taxon>
        <taxon>Arthropoda</taxon>
        <taxon>Crustacea</taxon>
        <taxon>Oligostraca</taxon>
        <taxon>Ostracoda</taxon>
        <taxon>Podocopa</taxon>
        <taxon>Podocopida</taxon>
        <taxon>Cypridocopina</taxon>
        <taxon>Cypridoidea</taxon>
        <taxon>Cyprididae</taxon>
        <taxon>Notodromas</taxon>
    </lineage>
</organism>
<reference evidence="2" key="1">
    <citation type="submission" date="2020-11" db="EMBL/GenBank/DDBJ databases">
        <authorList>
            <person name="Tran Van P."/>
        </authorList>
    </citation>
    <scope>NUCLEOTIDE SEQUENCE</scope>
</reference>
<feature type="region of interest" description="Disordered" evidence="1">
    <location>
        <begin position="71"/>
        <end position="103"/>
    </location>
</feature>